<keyword evidence="2" id="KW-1185">Reference proteome</keyword>
<dbReference type="EMBL" id="PDJJ01000001">
    <property type="protein sequence ID" value="PFG44516.1"/>
    <property type="molecule type" value="Genomic_DNA"/>
</dbReference>
<reference evidence="1 2" key="1">
    <citation type="submission" date="2017-10" db="EMBL/GenBank/DDBJ databases">
        <title>Sequencing the genomes of 1000 actinobacteria strains.</title>
        <authorList>
            <person name="Klenk H.-P."/>
        </authorList>
    </citation>
    <scope>NUCLEOTIDE SEQUENCE [LARGE SCALE GENOMIC DNA]</scope>
    <source>
        <strain evidence="1 2">DSM 21863</strain>
    </source>
</reference>
<accession>A0A2A9F143</accession>
<comment type="caution">
    <text evidence="1">The sequence shown here is derived from an EMBL/GenBank/DDBJ whole genome shotgun (WGS) entry which is preliminary data.</text>
</comment>
<gene>
    <name evidence="1" type="ORF">ATJ88_3241</name>
</gene>
<dbReference type="OrthoDB" id="1043330at2"/>
<dbReference type="Proteomes" id="UP000224130">
    <property type="component" value="Unassembled WGS sequence"/>
</dbReference>
<evidence type="ECO:0000313" key="1">
    <source>
        <dbReference type="EMBL" id="PFG44516.1"/>
    </source>
</evidence>
<dbReference type="Pfam" id="PF11655">
    <property type="entry name" value="DUF2589"/>
    <property type="match status" value="1"/>
</dbReference>
<dbReference type="RefSeq" id="WP_098464707.1">
    <property type="nucleotide sequence ID" value="NZ_PDJJ01000001.1"/>
</dbReference>
<proteinExistence type="predicted"/>
<name>A0A2A9F143_9MICO</name>
<organism evidence="1 2">
    <name type="scientific">Isoptericola jiangsuensis</name>
    <dbReference type="NCBI Taxonomy" id="548579"/>
    <lineage>
        <taxon>Bacteria</taxon>
        <taxon>Bacillati</taxon>
        <taxon>Actinomycetota</taxon>
        <taxon>Actinomycetes</taxon>
        <taxon>Micrococcales</taxon>
        <taxon>Promicromonosporaceae</taxon>
        <taxon>Isoptericola</taxon>
    </lineage>
</organism>
<evidence type="ECO:0000313" key="2">
    <source>
        <dbReference type="Proteomes" id="UP000224130"/>
    </source>
</evidence>
<sequence length="189" mass="20007">MATVIDPLTALTLGQAVGNIMSALVDAQAAAARTTVDFIDEVGFDGPALTAPADAQDPPSLRQVSFSYRKRDENGDESDFEVRIPLLGLVDVPLIAVRRATIDLEFQVSTVDETPTRATPASSSPAVASFARPAVLRGQVLSGRATPTDQRASIKVRVEVEKAEMPPGLLRALDILEVAANESKTEPQG</sequence>
<dbReference type="AlphaFoldDB" id="A0A2A9F143"/>
<dbReference type="InterPro" id="IPR024510">
    <property type="entry name" value="DUF2589"/>
</dbReference>
<protein>
    <submittedName>
        <fullName evidence="1">Uncharacterized protein DUF2589</fullName>
    </submittedName>
</protein>